<evidence type="ECO:0000313" key="4">
    <source>
        <dbReference type="EMBL" id="PYE51956.1"/>
    </source>
</evidence>
<dbReference type="PANTHER" id="PTHR43877:SF1">
    <property type="entry name" value="ACETYLTRANSFERASE"/>
    <property type="match status" value="1"/>
</dbReference>
<sequence length="318" mass="35734">MTTQPTSYTIRDAHPGDLAAYVTILNTDETYLYTPQAFVEAERFPRQIASSFQRLVLEDAEGRVQGTAVLFTNAMRPGVFMMRPVVAPDARRRGYGEALFKHAYETALAQSGRTLEVSVRDVNPEGRAWAQRRGFTLHFHRFESTLDLTTFDEAAHADVTQRVADAGITFEDMRTLGSDEANWSRLYDFNADRTQETPDYRGMLRLPVEQSRGMLREAPEVRPEWIVLATRGEEWLGFSVMASLPHGAYNAMAGVAPEDRAMGLARALKVDVIRRVRAAGFSRMITNNLSINAPMLAVNRRLGFEAQPGTWVMQRTLA</sequence>
<keyword evidence="2 4" id="KW-0012">Acyltransferase</keyword>
<evidence type="ECO:0000259" key="3">
    <source>
        <dbReference type="PROSITE" id="PS51186"/>
    </source>
</evidence>
<organism evidence="4 5">
    <name type="scientific">Deinococcus yavapaiensis KR-236</name>
    <dbReference type="NCBI Taxonomy" id="694435"/>
    <lineage>
        <taxon>Bacteria</taxon>
        <taxon>Thermotogati</taxon>
        <taxon>Deinococcota</taxon>
        <taxon>Deinococci</taxon>
        <taxon>Deinococcales</taxon>
        <taxon>Deinococcaceae</taxon>
        <taxon>Deinococcus</taxon>
    </lineage>
</organism>
<dbReference type="SUPFAM" id="SSF55729">
    <property type="entry name" value="Acyl-CoA N-acyltransferases (Nat)"/>
    <property type="match status" value="2"/>
</dbReference>
<dbReference type="Proteomes" id="UP000248326">
    <property type="component" value="Unassembled WGS sequence"/>
</dbReference>
<dbReference type="RefSeq" id="WP_110887733.1">
    <property type="nucleotide sequence ID" value="NZ_QJSX01000013.1"/>
</dbReference>
<feature type="domain" description="N-acetyltransferase" evidence="3">
    <location>
        <begin position="168"/>
        <end position="318"/>
    </location>
</feature>
<gene>
    <name evidence="4" type="ORF">DES52_1132</name>
</gene>
<keyword evidence="1 4" id="KW-0808">Transferase</keyword>
<dbReference type="Gene3D" id="3.40.630.30">
    <property type="match status" value="1"/>
</dbReference>
<name>A0A318S1Z7_9DEIO</name>
<dbReference type="InterPro" id="IPR050832">
    <property type="entry name" value="Bact_Acetyltransf"/>
</dbReference>
<evidence type="ECO:0000256" key="2">
    <source>
        <dbReference type="ARBA" id="ARBA00023315"/>
    </source>
</evidence>
<dbReference type="AlphaFoldDB" id="A0A318S1Z7"/>
<dbReference type="InterPro" id="IPR016181">
    <property type="entry name" value="Acyl_CoA_acyltransferase"/>
</dbReference>
<evidence type="ECO:0000313" key="5">
    <source>
        <dbReference type="Proteomes" id="UP000248326"/>
    </source>
</evidence>
<dbReference type="GO" id="GO:0016747">
    <property type="term" value="F:acyltransferase activity, transferring groups other than amino-acyl groups"/>
    <property type="evidence" value="ECO:0007669"/>
    <property type="project" value="InterPro"/>
</dbReference>
<comment type="caution">
    <text evidence="4">The sequence shown here is derived from an EMBL/GenBank/DDBJ whole genome shotgun (WGS) entry which is preliminary data.</text>
</comment>
<keyword evidence="5" id="KW-1185">Reference proteome</keyword>
<protein>
    <submittedName>
        <fullName evidence="4">L-amino acid N-acyltransferase YncA</fullName>
    </submittedName>
</protein>
<dbReference type="PROSITE" id="PS51186">
    <property type="entry name" value="GNAT"/>
    <property type="match status" value="2"/>
</dbReference>
<feature type="domain" description="N-acetyltransferase" evidence="3">
    <location>
        <begin position="8"/>
        <end position="158"/>
    </location>
</feature>
<dbReference type="Pfam" id="PF00583">
    <property type="entry name" value="Acetyltransf_1"/>
    <property type="match status" value="1"/>
</dbReference>
<evidence type="ECO:0000256" key="1">
    <source>
        <dbReference type="ARBA" id="ARBA00022679"/>
    </source>
</evidence>
<reference evidence="4 5" key="1">
    <citation type="submission" date="2018-06" db="EMBL/GenBank/DDBJ databases">
        <title>Genomic Encyclopedia of Type Strains, Phase IV (KMG-IV): sequencing the most valuable type-strain genomes for metagenomic binning, comparative biology and taxonomic classification.</title>
        <authorList>
            <person name="Goeker M."/>
        </authorList>
    </citation>
    <scope>NUCLEOTIDE SEQUENCE [LARGE SCALE GENOMIC DNA]</scope>
    <source>
        <strain evidence="4 5">DSM 18048</strain>
    </source>
</reference>
<dbReference type="PANTHER" id="PTHR43877">
    <property type="entry name" value="AMINOALKYLPHOSPHONATE N-ACETYLTRANSFERASE-RELATED-RELATED"/>
    <property type="match status" value="1"/>
</dbReference>
<accession>A0A318S1Z7</accession>
<dbReference type="EMBL" id="QJSX01000013">
    <property type="protein sequence ID" value="PYE51956.1"/>
    <property type="molecule type" value="Genomic_DNA"/>
</dbReference>
<proteinExistence type="predicted"/>
<dbReference type="InterPro" id="IPR000182">
    <property type="entry name" value="GNAT_dom"/>
</dbReference>
<dbReference type="CDD" id="cd04301">
    <property type="entry name" value="NAT_SF"/>
    <property type="match status" value="1"/>
</dbReference>
<dbReference type="OrthoDB" id="4140682at2"/>